<dbReference type="EMBL" id="KJ461445">
    <property type="protein sequence ID" value="AHY20352.1"/>
    <property type="molecule type" value="Genomic_DNA"/>
</dbReference>
<evidence type="ECO:0000313" key="1">
    <source>
        <dbReference type="EMBL" id="AHY20352.1"/>
    </source>
</evidence>
<accession>A0A023VXJ5</accession>
<reference evidence="1" key="1">
    <citation type="submission" date="2014-02" db="EMBL/GenBank/DDBJ databases">
        <title>The mitochondrial genome of Brassica juncea var tumida Tsen et Lee.</title>
        <authorList>
            <person name="Yang J."/>
            <person name="Liu D."/>
            <person name="Zhang M."/>
        </authorList>
    </citation>
    <scope>NUCLEOTIDE SEQUENCE</scope>
</reference>
<geneLocation type="mitochondrion" evidence="1"/>
<proteinExistence type="predicted"/>
<sequence length="122" mass="13346">MLASKPSSVPMTPNLKLSNTDGDLLPDREAYRSLVGRLMYLCITRPDITFAVNKLCQFSSAPRTTHLKAVHKVLQYLKGTIGQGLLYSADADLTLTVLMLTGHHVRIVGGPLLVLLCFLVPL</sequence>
<dbReference type="AlphaFoldDB" id="A0A023VXJ5"/>
<organism evidence="1">
    <name type="scientific">Brassica juncea var. tumida</name>
    <dbReference type="NCBI Taxonomy" id="323352"/>
    <lineage>
        <taxon>Eukaryota</taxon>
        <taxon>Viridiplantae</taxon>
        <taxon>Streptophyta</taxon>
        <taxon>Embryophyta</taxon>
        <taxon>Tracheophyta</taxon>
        <taxon>Spermatophyta</taxon>
        <taxon>Magnoliopsida</taxon>
        <taxon>eudicotyledons</taxon>
        <taxon>Gunneridae</taxon>
        <taxon>Pentapetalae</taxon>
        <taxon>rosids</taxon>
        <taxon>malvids</taxon>
        <taxon>Brassicales</taxon>
        <taxon>Brassicaceae</taxon>
        <taxon>Brassiceae</taxon>
        <taxon>Brassica</taxon>
    </lineage>
</organism>
<dbReference type="PANTHER" id="PTHR11439:SF470">
    <property type="entry name" value="CYSTEINE-RICH RLK (RECEPTOR-LIKE PROTEIN KINASE) 8"/>
    <property type="match status" value="1"/>
</dbReference>
<keyword evidence="1" id="KW-0496">Mitochondrion</keyword>
<name>A0A023VXJ5_BRAJU</name>
<protein>
    <submittedName>
        <fullName evidence="1">Uncharacterized protein</fullName>
    </submittedName>
</protein>
<dbReference type="PANTHER" id="PTHR11439">
    <property type="entry name" value="GAG-POL-RELATED RETROTRANSPOSON"/>
    <property type="match status" value="1"/>
</dbReference>
<gene>
    <name evidence="1" type="primary">orf122</name>
</gene>